<dbReference type="RefSeq" id="WP_378054979.1">
    <property type="nucleotide sequence ID" value="NZ_JBHSIS010000002.1"/>
</dbReference>
<name>A0ABV9RVU7_9PSEU</name>
<feature type="transmembrane region" description="Helical" evidence="1">
    <location>
        <begin position="127"/>
        <end position="152"/>
    </location>
</feature>
<dbReference type="Proteomes" id="UP001595859">
    <property type="component" value="Unassembled WGS sequence"/>
</dbReference>
<evidence type="ECO:0000313" key="3">
    <source>
        <dbReference type="Proteomes" id="UP001595859"/>
    </source>
</evidence>
<dbReference type="EMBL" id="JBHSIS010000002">
    <property type="protein sequence ID" value="MFC4853034.1"/>
    <property type="molecule type" value="Genomic_DNA"/>
</dbReference>
<feature type="transmembrane region" description="Helical" evidence="1">
    <location>
        <begin position="83"/>
        <end position="107"/>
    </location>
</feature>
<gene>
    <name evidence="2" type="ORF">ACFPCV_05935</name>
</gene>
<reference evidence="3" key="1">
    <citation type="journal article" date="2019" name="Int. J. Syst. Evol. Microbiol.">
        <title>The Global Catalogue of Microorganisms (GCM) 10K type strain sequencing project: providing services to taxonomists for standard genome sequencing and annotation.</title>
        <authorList>
            <consortium name="The Broad Institute Genomics Platform"/>
            <consortium name="The Broad Institute Genome Sequencing Center for Infectious Disease"/>
            <person name="Wu L."/>
            <person name="Ma J."/>
        </authorList>
    </citation>
    <scope>NUCLEOTIDE SEQUENCE [LARGE SCALE GENOMIC DNA]</scope>
    <source>
        <strain evidence="3">ZS-22-S1</strain>
    </source>
</reference>
<accession>A0ABV9RVU7</accession>
<evidence type="ECO:0008006" key="4">
    <source>
        <dbReference type="Google" id="ProtNLM"/>
    </source>
</evidence>
<comment type="caution">
    <text evidence="2">The sequence shown here is derived from an EMBL/GenBank/DDBJ whole genome shotgun (WGS) entry which is preliminary data.</text>
</comment>
<keyword evidence="3" id="KW-1185">Reference proteome</keyword>
<proteinExistence type="predicted"/>
<feature type="transmembrane region" description="Helical" evidence="1">
    <location>
        <begin position="6"/>
        <end position="25"/>
    </location>
</feature>
<keyword evidence="1" id="KW-0812">Transmembrane</keyword>
<evidence type="ECO:0000256" key="1">
    <source>
        <dbReference type="SAM" id="Phobius"/>
    </source>
</evidence>
<organism evidence="2 3">
    <name type="scientific">Actinophytocola glycyrrhizae</name>
    <dbReference type="NCBI Taxonomy" id="2044873"/>
    <lineage>
        <taxon>Bacteria</taxon>
        <taxon>Bacillati</taxon>
        <taxon>Actinomycetota</taxon>
        <taxon>Actinomycetes</taxon>
        <taxon>Pseudonocardiales</taxon>
        <taxon>Pseudonocardiaceae</taxon>
    </lineage>
</organism>
<keyword evidence="1" id="KW-1133">Transmembrane helix</keyword>
<protein>
    <recommendedName>
        <fullName evidence="4">Sensor histidine kinase</fullName>
    </recommendedName>
</protein>
<sequence length="167" mass="18849">MTVDILLRGLGILLTPLVTLLTFAVQDGRRRARLAKQAKTAAELISLAPPNSRTYRELVKHYELAVEEYLDAHRRWRWKWGSLTQALLLGVFGVWSASFGWVATLAPEDRPSWMWWTFEDDLGPRAWGGWLFVVLAVPFLVGAIRGLVDFLAGGRRSSRRLSSSLGQ</sequence>
<keyword evidence="1" id="KW-0472">Membrane</keyword>
<evidence type="ECO:0000313" key="2">
    <source>
        <dbReference type="EMBL" id="MFC4853034.1"/>
    </source>
</evidence>